<evidence type="ECO:0000256" key="2">
    <source>
        <dbReference type="ARBA" id="ARBA00022448"/>
    </source>
</evidence>
<dbReference type="SUPFAM" id="SSF52540">
    <property type="entry name" value="P-loop containing nucleoside triphosphate hydrolases"/>
    <property type="match status" value="1"/>
</dbReference>
<dbReference type="GO" id="GO:0015658">
    <property type="term" value="F:branched-chain amino acid transmembrane transporter activity"/>
    <property type="evidence" value="ECO:0007669"/>
    <property type="project" value="InterPro"/>
</dbReference>
<dbReference type="InterPro" id="IPR003439">
    <property type="entry name" value="ABC_transporter-like_ATP-bd"/>
</dbReference>
<keyword evidence="6 11" id="KW-0067">ATP-binding</keyword>
<dbReference type="PANTHER" id="PTHR45772:SF2">
    <property type="entry name" value="ABC TRANSPORTER ATP-BINDING PROTEIN"/>
    <property type="match status" value="1"/>
</dbReference>
<dbReference type="EMBL" id="SHKP01000005">
    <property type="protein sequence ID" value="RZU00730.1"/>
    <property type="molecule type" value="Genomic_DNA"/>
</dbReference>
<evidence type="ECO:0000256" key="3">
    <source>
        <dbReference type="ARBA" id="ARBA00022475"/>
    </source>
</evidence>
<dbReference type="RefSeq" id="WP_130431169.1">
    <property type="nucleotide sequence ID" value="NZ_SHKP01000005.1"/>
</dbReference>
<dbReference type="InterPro" id="IPR027417">
    <property type="entry name" value="P-loop_NTPase"/>
</dbReference>
<dbReference type="AlphaFoldDB" id="A0A4Q7VVR0"/>
<keyword evidence="12" id="KW-1185">Reference proteome</keyword>
<keyword evidence="5" id="KW-0547">Nucleotide-binding</keyword>
<evidence type="ECO:0000256" key="9">
    <source>
        <dbReference type="SAM" id="Phobius"/>
    </source>
</evidence>
<dbReference type="InterPro" id="IPR051120">
    <property type="entry name" value="ABC_AA/LPS_Transport"/>
</dbReference>
<dbReference type="GO" id="GO:0005524">
    <property type="term" value="F:ATP binding"/>
    <property type="evidence" value="ECO:0007669"/>
    <property type="project" value="UniProtKB-KW"/>
</dbReference>
<feature type="transmembrane region" description="Helical" evidence="9">
    <location>
        <begin position="153"/>
        <end position="172"/>
    </location>
</feature>
<dbReference type="PROSITE" id="PS50893">
    <property type="entry name" value="ABC_TRANSPORTER_2"/>
    <property type="match status" value="1"/>
</dbReference>
<feature type="transmembrane region" description="Helical" evidence="9">
    <location>
        <begin position="202"/>
        <end position="220"/>
    </location>
</feature>
<dbReference type="OrthoDB" id="5290247at2"/>
<evidence type="ECO:0000256" key="5">
    <source>
        <dbReference type="ARBA" id="ARBA00022741"/>
    </source>
</evidence>
<dbReference type="CDD" id="cd03219">
    <property type="entry name" value="ABC_Mj1267_LivG_branched"/>
    <property type="match status" value="1"/>
</dbReference>
<evidence type="ECO:0000313" key="12">
    <source>
        <dbReference type="Proteomes" id="UP000293671"/>
    </source>
</evidence>
<accession>A0A4Q7VVR0</accession>
<keyword evidence="4 9" id="KW-0812">Transmembrane</keyword>
<keyword evidence="3" id="KW-1003">Cell membrane</keyword>
<evidence type="ECO:0000313" key="11">
    <source>
        <dbReference type="EMBL" id="RZU00730.1"/>
    </source>
</evidence>
<feature type="transmembrane region" description="Helical" evidence="9">
    <location>
        <begin position="240"/>
        <end position="261"/>
    </location>
</feature>
<dbReference type="InterPro" id="IPR043428">
    <property type="entry name" value="LivM-like"/>
</dbReference>
<evidence type="ECO:0000256" key="7">
    <source>
        <dbReference type="ARBA" id="ARBA00022989"/>
    </source>
</evidence>
<dbReference type="InterPro" id="IPR003593">
    <property type="entry name" value="AAA+_ATPase"/>
</dbReference>
<name>A0A4Q7VVR0_9BURK</name>
<feature type="transmembrane region" description="Helical" evidence="9">
    <location>
        <begin position="29"/>
        <end position="50"/>
    </location>
</feature>
<dbReference type="PANTHER" id="PTHR45772">
    <property type="entry name" value="CONSERVED COMPONENT OF ABC TRANSPORTER FOR NATURAL AMINO ACIDS-RELATED"/>
    <property type="match status" value="1"/>
</dbReference>
<comment type="subcellular location">
    <subcellularLocation>
        <location evidence="1">Cell membrane</location>
        <topology evidence="1">Multi-pass membrane protein</topology>
    </subcellularLocation>
</comment>
<keyword evidence="8 9" id="KW-0472">Membrane</keyword>
<dbReference type="Gene3D" id="3.40.50.300">
    <property type="entry name" value="P-loop containing nucleotide triphosphate hydrolases"/>
    <property type="match status" value="1"/>
</dbReference>
<reference evidence="11 12" key="1">
    <citation type="submission" date="2019-02" db="EMBL/GenBank/DDBJ databases">
        <title>Genomic Encyclopedia of Type Strains, Phase IV (KMG-IV): sequencing the most valuable type-strain genomes for metagenomic binning, comparative biology and taxonomic classification.</title>
        <authorList>
            <person name="Goeker M."/>
        </authorList>
    </citation>
    <scope>NUCLEOTIDE SEQUENCE [LARGE SCALE GENOMIC DNA]</scope>
    <source>
        <strain evidence="11 12">DSM 19570</strain>
    </source>
</reference>
<organism evidence="11 12">
    <name type="scientific">Rivibacter subsaxonicus</name>
    <dbReference type="NCBI Taxonomy" id="457575"/>
    <lineage>
        <taxon>Bacteria</taxon>
        <taxon>Pseudomonadati</taxon>
        <taxon>Pseudomonadota</taxon>
        <taxon>Betaproteobacteria</taxon>
        <taxon>Burkholderiales</taxon>
        <taxon>Rivibacter</taxon>
    </lineage>
</organism>
<feature type="domain" description="ABC transporter" evidence="10">
    <location>
        <begin position="342"/>
        <end position="587"/>
    </location>
</feature>
<dbReference type="InterPro" id="IPR001851">
    <property type="entry name" value="ABC_transp_permease"/>
</dbReference>
<keyword evidence="2" id="KW-0813">Transport</keyword>
<proteinExistence type="predicted"/>
<dbReference type="InterPro" id="IPR032823">
    <property type="entry name" value="BCA_ABC_TP_C"/>
</dbReference>
<evidence type="ECO:0000256" key="8">
    <source>
        <dbReference type="ARBA" id="ARBA00023136"/>
    </source>
</evidence>
<evidence type="ECO:0000259" key="10">
    <source>
        <dbReference type="PROSITE" id="PS50893"/>
    </source>
</evidence>
<protein>
    <submittedName>
        <fullName evidence="11">Amino acid/amide ABC transporter membrane protein 2 (HAAT family) /amino acid/amide ABC transporter ATP-binding protein 1 (HAAT family)</fullName>
    </submittedName>
</protein>
<dbReference type="Pfam" id="PF00005">
    <property type="entry name" value="ABC_tran"/>
    <property type="match status" value="1"/>
</dbReference>
<dbReference type="CDD" id="cd06581">
    <property type="entry name" value="TM_PBP1_LivM_like"/>
    <property type="match status" value="1"/>
</dbReference>
<comment type="caution">
    <text evidence="11">The sequence shown here is derived from an EMBL/GenBank/DDBJ whole genome shotgun (WGS) entry which is preliminary data.</text>
</comment>
<dbReference type="Pfam" id="PF12399">
    <property type="entry name" value="BCA_ABC_TP_C"/>
    <property type="match status" value="1"/>
</dbReference>
<gene>
    <name evidence="11" type="ORF">EV670_1442</name>
</gene>
<sequence>MKKPAWLLLALLAALPLLPVPEFWITQLNYIGLYSIVVLGLVLLTGVGGLTSFGQAAFVGIGAYATAYLSTKLGWSPWINLWVGLALTLVAALVLGWLTLRMSGHYLPLATIAWCLSINYTMANTEALGKYDGLLGVPALNFFGIDLNQGRSIYYLIWALALLGAWALVNLLDSRAGRAIRALKSGSVMAEAMGISTYRYKVIIFVIAALYAAVSGWLFAHFQRTVNPSPFGIKMGIEYLFMAVVGGVGHVWGAFTGSAVVKVVEDQLQVWLPKLIGTSGNYEIIVFGIALVLALKYAPDGLWPGLRGLFARLLPTPVPRADWQGALALPARDKPAAGELLLEAKAVRKTFGGLVAVNDVSFSVHAGEIIGLIGPNGAGKSTTFNLVSGVLGLSGGEVHFRGQRVDGLPSRQIARRGLSRTFQHVKLIPEMTVLENVAIGGYLRSGKGTLSAMLRRNRAEERQLFAEAHKQLERIGLADRMFEPAGNLALGPQRMVEIARALATDPALLLLDEPAAGLRLKEKQALAAVLRQLKGQGLSILLVEHDMDFVMGLTDRIVVMEFGTRLMDGTPAEVQASPAVRAAYLGTEH</sequence>
<evidence type="ECO:0000256" key="1">
    <source>
        <dbReference type="ARBA" id="ARBA00004651"/>
    </source>
</evidence>
<dbReference type="Pfam" id="PF02653">
    <property type="entry name" value="BPD_transp_2"/>
    <property type="match status" value="1"/>
</dbReference>
<dbReference type="SMART" id="SM00382">
    <property type="entry name" value="AAA"/>
    <property type="match status" value="1"/>
</dbReference>
<dbReference type="Proteomes" id="UP000293671">
    <property type="component" value="Unassembled WGS sequence"/>
</dbReference>
<keyword evidence="7 9" id="KW-1133">Transmembrane helix</keyword>
<evidence type="ECO:0000256" key="4">
    <source>
        <dbReference type="ARBA" id="ARBA00022692"/>
    </source>
</evidence>
<dbReference type="GO" id="GO:0005886">
    <property type="term" value="C:plasma membrane"/>
    <property type="evidence" value="ECO:0007669"/>
    <property type="project" value="UniProtKB-SubCell"/>
</dbReference>
<dbReference type="GO" id="GO:0016887">
    <property type="term" value="F:ATP hydrolysis activity"/>
    <property type="evidence" value="ECO:0007669"/>
    <property type="project" value="InterPro"/>
</dbReference>
<feature type="transmembrane region" description="Helical" evidence="9">
    <location>
        <begin position="81"/>
        <end position="99"/>
    </location>
</feature>
<dbReference type="FunFam" id="3.40.50.300:FF:000421">
    <property type="entry name" value="Branched-chain amino acid ABC transporter ATP-binding protein"/>
    <property type="match status" value="1"/>
</dbReference>
<evidence type="ECO:0000256" key="6">
    <source>
        <dbReference type="ARBA" id="ARBA00022840"/>
    </source>
</evidence>
<feature type="transmembrane region" description="Helical" evidence="9">
    <location>
        <begin position="282"/>
        <end position="299"/>
    </location>
</feature>